<organism evidence="1 2">
    <name type="scientific">Paracoccus sulfuroxidans</name>
    <dbReference type="NCBI Taxonomy" id="384678"/>
    <lineage>
        <taxon>Bacteria</taxon>
        <taxon>Pseudomonadati</taxon>
        <taxon>Pseudomonadota</taxon>
        <taxon>Alphaproteobacteria</taxon>
        <taxon>Rhodobacterales</taxon>
        <taxon>Paracoccaceae</taxon>
        <taxon>Paracoccus</taxon>
    </lineage>
</organism>
<evidence type="ECO:0000313" key="2">
    <source>
        <dbReference type="Proteomes" id="UP000316225"/>
    </source>
</evidence>
<sequence length="117" mass="12621">MPARPRARKLLLALLILLGGLGLMALWLDARFTATAAQTEAAHARQEVLLLREAGQAACVTAEQITRAAISRGWAAQPIGGDRLRVAFSSRIRMKNPDVVLYAFDARGCLFPSPAIP</sequence>
<accession>A0A562NU04</accession>
<dbReference type="Proteomes" id="UP000316225">
    <property type="component" value="Unassembled WGS sequence"/>
</dbReference>
<protein>
    <submittedName>
        <fullName evidence="1">Uncharacterized protein</fullName>
    </submittedName>
</protein>
<evidence type="ECO:0000313" key="1">
    <source>
        <dbReference type="EMBL" id="TWI35694.1"/>
    </source>
</evidence>
<reference evidence="1 2" key="1">
    <citation type="journal article" date="2015" name="Stand. Genomic Sci.">
        <title>Genomic Encyclopedia of Bacterial and Archaeal Type Strains, Phase III: the genomes of soil and plant-associated and newly described type strains.</title>
        <authorList>
            <person name="Whitman W.B."/>
            <person name="Woyke T."/>
            <person name="Klenk H.P."/>
            <person name="Zhou Y."/>
            <person name="Lilburn T.G."/>
            <person name="Beck B.J."/>
            <person name="De Vos P."/>
            <person name="Vandamme P."/>
            <person name="Eisen J.A."/>
            <person name="Garrity G."/>
            <person name="Hugenholtz P."/>
            <person name="Kyrpides N.C."/>
        </authorList>
    </citation>
    <scope>NUCLEOTIDE SEQUENCE [LARGE SCALE GENOMIC DNA]</scope>
    <source>
        <strain evidence="1 2">CGMCC 1.5364</strain>
    </source>
</reference>
<dbReference type="EMBL" id="VLKU01000003">
    <property type="protein sequence ID" value="TWI35694.1"/>
    <property type="molecule type" value="Genomic_DNA"/>
</dbReference>
<proteinExistence type="predicted"/>
<keyword evidence="2" id="KW-1185">Reference proteome</keyword>
<name>A0A562NU04_9RHOB</name>
<dbReference type="AlphaFoldDB" id="A0A562NU04"/>
<gene>
    <name evidence="1" type="ORF">IQ24_01052</name>
</gene>
<comment type="caution">
    <text evidence="1">The sequence shown here is derived from an EMBL/GenBank/DDBJ whole genome shotgun (WGS) entry which is preliminary data.</text>
</comment>